<evidence type="ECO:0000313" key="2">
    <source>
        <dbReference type="Proteomes" id="UP000215305"/>
    </source>
</evidence>
<evidence type="ECO:0000313" key="1">
    <source>
        <dbReference type="EMBL" id="RHZ43884.1"/>
    </source>
</evidence>
<dbReference type="STRING" id="41047.A0A397G1Z1"/>
<proteinExistence type="predicted"/>
<sequence length="196" mass="22832">MPPPGDSTWMHVLAGSPDPPPLHPLKSHQPSAHRGQTYDIDAFMAEATSLQALRGLRFSYYTKAVHNFQKSIHIWFHGRRLNQCQHIRFGEGLHHQQLWLYIAFPHMPYNGNTYLTDRQHALWIDHIVLPSLREIMPWTSIQHLPPTWECGVAKMRAGHKEHRTWDKGGQHAIHYPVPEKYLAELWEHMLAKLTNP</sequence>
<dbReference type="RefSeq" id="XP_026610041.1">
    <property type="nucleotide sequence ID" value="XM_026755632.1"/>
</dbReference>
<accession>A0A397G1Z1</accession>
<dbReference type="VEuPathDB" id="FungiDB:CDV56_102013"/>
<organism evidence="1 2">
    <name type="scientific">Aspergillus thermomutatus</name>
    <name type="common">Neosartorya pseudofischeri</name>
    <dbReference type="NCBI Taxonomy" id="41047"/>
    <lineage>
        <taxon>Eukaryota</taxon>
        <taxon>Fungi</taxon>
        <taxon>Dikarya</taxon>
        <taxon>Ascomycota</taxon>
        <taxon>Pezizomycotina</taxon>
        <taxon>Eurotiomycetes</taxon>
        <taxon>Eurotiomycetidae</taxon>
        <taxon>Eurotiales</taxon>
        <taxon>Aspergillaceae</taxon>
        <taxon>Aspergillus</taxon>
        <taxon>Aspergillus subgen. Fumigati</taxon>
    </lineage>
</organism>
<comment type="caution">
    <text evidence="1">The sequence shown here is derived from an EMBL/GenBank/DDBJ whole genome shotgun (WGS) entry which is preliminary data.</text>
</comment>
<dbReference type="GeneID" id="38123987"/>
<dbReference type="OrthoDB" id="5369347at2759"/>
<gene>
    <name evidence="1" type="ORF">CDV56_102013</name>
</gene>
<dbReference type="AlphaFoldDB" id="A0A397G1Z1"/>
<protein>
    <submittedName>
        <fullName evidence="1">Uncharacterized protein</fullName>
    </submittedName>
</protein>
<dbReference type="Proteomes" id="UP000215305">
    <property type="component" value="Unassembled WGS sequence"/>
</dbReference>
<reference evidence="1" key="1">
    <citation type="submission" date="2018-08" db="EMBL/GenBank/DDBJ databases">
        <title>Draft genome sequence of azole-resistant Aspergillus thermomutatus (Neosartorya pseudofischeri) strain HMR AF 39, isolated from a human nasal aspirate.</title>
        <authorList>
            <person name="Parent-Michaud M."/>
            <person name="Dufresne P.J."/>
            <person name="Fournier E."/>
            <person name="Martineau C."/>
            <person name="Moreira S."/>
            <person name="Perkins V."/>
            <person name="De Repentigny L."/>
            <person name="Dufresne S.F."/>
        </authorList>
    </citation>
    <scope>NUCLEOTIDE SEQUENCE [LARGE SCALE GENOMIC DNA]</scope>
    <source>
        <strain evidence="1">HMR AF 39</strain>
    </source>
</reference>
<name>A0A397G1Z1_ASPTH</name>
<dbReference type="EMBL" id="NKHU02000371">
    <property type="protein sequence ID" value="RHZ43884.1"/>
    <property type="molecule type" value="Genomic_DNA"/>
</dbReference>
<keyword evidence="2" id="KW-1185">Reference proteome</keyword>